<organism evidence="2 3">
    <name type="scientific">Rhizobium leguminosarum</name>
    <dbReference type="NCBI Taxonomy" id="384"/>
    <lineage>
        <taxon>Bacteria</taxon>
        <taxon>Pseudomonadati</taxon>
        <taxon>Pseudomonadota</taxon>
        <taxon>Alphaproteobacteria</taxon>
        <taxon>Hyphomicrobiales</taxon>
        <taxon>Rhizobiaceae</taxon>
        <taxon>Rhizobium/Agrobacterium group</taxon>
        <taxon>Rhizobium</taxon>
    </lineage>
</organism>
<gene>
    <name evidence="2" type="ORF">EHI47_11850</name>
</gene>
<keyword evidence="1" id="KW-1133">Transmembrane helix</keyword>
<keyword evidence="1" id="KW-0472">Membrane</keyword>
<keyword evidence="1" id="KW-0812">Transmembrane</keyword>
<dbReference type="AlphaFoldDB" id="A0A444I3H9"/>
<reference evidence="2 3" key="1">
    <citation type="submission" date="2019-01" db="EMBL/GenBank/DDBJ databases">
        <title>RHIZO-ID as a novel technology for direct rhizobia identification.</title>
        <authorList>
            <person name="De Meyer S.E."/>
        </authorList>
    </citation>
    <scope>NUCLEOTIDE SEQUENCE [LARGE SCALE GENOMIC DNA]</scope>
    <source>
        <strain evidence="2 3">WSM448</strain>
    </source>
</reference>
<feature type="transmembrane region" description="Helical" evidence="1">
    <location>
        <begin position="61"/>
        <end position="87"/>
    </location>
</feature>
<comment type="caution">
    <text evidence="2">The sequence shown here is derived from an EMBL/GenBank/DDBJ whole genome shotgun (WGS) entry which is preliminary data.</text>
</comment>
<evidence type="ECO:0008006" key="4">
    <source>
        <dbReference type="Google" id="ProtNLM"/>
    </source>
</evidence>
<evidence type="ECO:0000313" key="2">
    <source>
        <dbReference type="EMBL" id="RWX32095.1"/>
    </source>
</evidence>
<sequence>MSEDRFQLWFGLCVVAGLCAYCWYWCIRSIIFYRTNGFDFGKDFGPKVHVGGFLAPPKAKFFIAMPFAVAVSSFLTIFFVLGLMGIIKHCADCGR</sequence>
<proteinExistence type="predicted"/>
<evidence type="ECO:0000313" key="3">
    <source>
        <dbReference type="Proteomes" id="UP000283817"/>
    </source>
</evidence>
<name>A0A444I3H9_RHILE</name>
<feature type="transmembrane region" description="Helical" evidence="1">
    <location>
        <begin position="6"/>
        <end position="26"/>
    </location>
</feature>
<evidence type="ECO:0000256" key="1">
    <source>
        <dbReference type="SAM" id="Phobius"/>
    </source>
</evidence>
<dbReference type="EMBL" id="SBHX01000027">
    <property type="protein sequence ID" value="RWX32095.1"/>
    <property type="molecule type" value="Genomic_DNA"/>
</dbReference>
<dbReference type="Proteomes" id="UP000283817">
    <property type="component" value="Unassembled WGS sequence"/>
</dbReference>
<accession>A0A444I3H9</accession>
<protein>
    <recommendedName>
        <fullName evidence="4">Integral membrane protein</fullName>
    </recommendedName>
</protein>